<dbReference type="Proteomes" id="UP000272464">
    <property type="component" value="Unassembled WGS sequence"/>
</dbReference>
<reference evidence="1 2" key="1">
    <citation type="submission" date="2018-12" db="EMBL/GenBank/DDBJ databases">
        <authorList>
            <person name="Sun L."/>
            <person name="Chen Z."/>
        </authorList>
    </citation>
    <scope>NUCLEOTIDE SEQUENCE [LARGE SCALE GENOMIC DNA]</scope>
    <source>
        <strain evidence="1 2">3-5-3</strain>
    </source>
</reference>
<comment type="caution">
    <text evidence="1">The sequence shown here is derived from an EMBL/GenBank/DDBJ whole genome shotgun (WGS) entry which is preliminary data.</text>
</comment>
<dbReference type="RefSeq" id="WP_127200041.1">
    <property type="nucleotide sequence ID" value="NZ_RZNX01000006.1"/>
</dbReference>
<dbReference type="AlphaFoldDB" id="A0A433X6J2"/>
<evidence type="ECO:0008006" key="3">
    <source>
        <dbReference type="Google" id="ProtNLM"/>
    </source>
</evidence>
<evidence type="ECO:0000313" key="1">
    <source>
        <dbReference type="EMBL" id="RUT29658.1"/>
    </source>
</evidence>
<keyword evidence="2" id="KW-1185">Reference proteome</keyword>
<accession>A0A433X6J2</accession>
<dbReference type="EMBL" id="RZNX01000006">
    <property type="protein sequence ID" value="RUT29658.1"/>
    <property type="molecule type" value="Genomic_DNA"/>
</dbReference>
<proteinExistence type="predicted"/>
<protein>
    <recommendedName>
        <fullName evidence="3">DUF2642 domain-containing protein</fullName>
    </recommendedName>
</protein>
<evidence type="ECO:0000313" key="2">
    <source>
        <dbReference type="Proteomes" id="UP000272464"/>
    </source>
</evidence>
<sequence>MWFFGIGHLRREVKHLAKSVRHLTERLDEIERNLASGLFPNPALQEVLQEKIGQTVTISTASATVEGILLTAGTDALEIRESTGDLVLIPYSRITVLQ</sequence>
<dbReference type="OrthoDB" id="2624227at2"/>
<organism evidence="1 2">
    <name type="scientific">Paenibacillus zeisoli</name>
    <dbReference type="NCBI Taxonomy" id="2496267"/>
    <lineage>
        <taxon>Bacteria</taxon>
        <taxon>Bacillati</taxon>
        <taxon>Bacillota</taxon>
        <taxon>Bacilli</taxon>
        <taxon>Bacillales</taxon>
        <taxon>Paenibacillaceae</taxon>
        <taxon>Paenibacillus</taxon>
    </lineage>
</organism>
<gene>
    <name evidence="1" type="ORF">EJP77_14935</name>
</gene>
<name>A0A433X6J2_9BACL</name>